<proteinExistence type="predicted"/>
<evidence type="ECO:0000313" key="2">
    <source>
        <dbReference type="EMBL" id="EHJ04009.1"/>
    </source>
</evidence>
<accession>G6YUN4</accession>
<dbReference type="Proteomes" id="UP000003208">
    <property type="component" value="Unassembled WGS sequence"/>
</dbReference>
<dbReference type="SUPFAM" id="SSF52833">
    <property type="entry name" value="Thioredoxin-like"/>
    <property type="match status" value="1"/>
</dbReference>
<dbReference type="Gene3D" id="3.40.30.10">
    <property type="entry name" value="Glutaredoxin"/>
    <property type="match status" value="1"/>
</dbReference>
<dbReference type="EMBL" id="AGTR01000053">
    <property type="protein sequence ID" value="EHJ04009.1"/>
    <property type="molecule type" value="Genomic_DNA"/>
</dbReference>
<keyword evidence="2" id="KW-0560">Oxidoreductase</keyword>
<feature type="region of interest" description="Disordered" evidence="1">
    <location>
        <begin position="42"/>
        <end position="63"/>
    </location>
</feature>
<reference evidence="2 3" key="1">
    <citation type="journal article" date="2012" name="J. Bacteriol.">
        <title>Genome sequence of deep-sea manganese-oxidizing bacterium Marinobacter manganoxydans MnI7-9.</title>
        <authorList>
            <person name="Wang H."/>
            <person name="Li H."/>
            <person name="Shao Z."/>
            <person name="Liao S."/>
            <person name="Johnstone L."/>
            <person name="Rensing C."/>
            <person name="Wang G."/>
        </authorList>
    </citation>
    <scope>NUCLEOTIDE SEQUENCE [LARGE SCALE GENOMIC DNA]</scope>
    <source>
        <strain evidence="2 3">MnI7-9</strain>
    </source>
</reference>
<sequence length="63" mass="6819">MTLQLGETAPDFTVASTEGNIQFHEWLGDDWAVLFSHPADYTPSVPQSSVPSRSVRTSSPVAV</sequence>
<dbReference type="InterPro" id="IPR036249">
    <property type="entry name" value="Thioredoxin-like_sf"/>
</dbReference>
<keyword evidence="3" id="KW-1185">Reference proteome</keyword>
<evidence type="ECO:0000313" key="3">
    <source>
        <dbReference type="Proteomes" id="UP000003208"/>
    </source>
</evidence>
<evidence type="ECO:0000256" key="1">
    <source>
        <dbReference type="SAM" id="MobiDB-lite"/>
    </source>
</evidence>
<organism evidence="2 3">
    <name type="scientific">Marinobacter manganoxydans MnI7-9</name>
    <dbReference type="NCBI Taxonomy" id="1094979"/>
    <lineage>
        <taxon>Bacteria</taxon>
        <taxon>Pseudomonadati</taxon>
        <taxon>Pseudomonadota</taxon>
        <taxon>Gammaproteobacteria</taxon>
        <taxon>Pseudomonadales</taxon>
        <taxon>Marinobacteraceae</taxon>
        <taxon>Marinobacter</taxon>
    </lineage>
</organism>
<name>G6YUN4_9GAMM</name>
<dbReference type="GO" id="GO:0004601">
    <property type="term" value="F:peroxidase activity"/>
    <property type="evidence" value="ECO:0007669"/>
    <property type="project" value="UniProtKB-KW"/>
</dbReference>
<protein>
    <submittedName>
        <fullName evidence="2">Peroxidase</fullName>
    </submittedName>
</protein>
<gene>
    <name evidence="2" type="ORF">KYE_12505</name>
</gene>
<dbReference type="AlphaFoldDB" id="G6YUN4"/>
<keyword evidence="2" id="KW-0575">Peroxidase</keyword>